<sequence length="4206" mass="436559">MADEAKLLDYLKQVTGDLQVARRRLREAEARDREPIAIVGMACRYPGGVTSPEDLWRLVTDGTDAVSAFPADRGWDMASVYDPDPDRPGTSYAREGGFLDGAADFDAGFFGISPREALAMDPQQRLVLETSWEALERAGIDPAGLRSTATGVFVGFSSEDYSDITGPVATELEGYVVTGTSPSVLSGRVAYTLGLEGPALSVDTACSSSLVALHLAVRSLRAGECTLALTGGATVLSTPGVFTEYSRQRALAADGRCKAFAAAADGFGFAEGAGMLVLERLSDARRNGHPVLAVVRGTAINQDGASSGLTAPNGLAQQRVIRQALADARLAASQVDAVEAHGTGTRLGDPIEAQALLATYGQERDEPLWLGSVKSNIGHTQAAAGVAGVIKMVQAMRHGTLPRTLHVDEASPHVDWTAGAVELLTEERDWPGGEQPRRAGVSSFGVSGTNAHAILEQAPARPEPTDEATDRTLPVVPWTLSSRTAAGLRAQAERLLAHRPAHDAAPHDVALALATTRTAFEHRVVVLGADHDTLLAGLTAVAEGAESADVVRGRAVGDGRAVFVFPGQGAQWVGMAVDLLDSSPVFAGRMAECAVALEPFVGWSLRGVLGDPVALERVDVVQPVLWAVMVSLAEVWRSYGVVPSAVVGHSQGEIAAACVAGVLSLADGARVVALRSRALTALAGSGGMVSVAAGPSGVEELLVGWAGRLAVAAVNGPESVVVAGEGVALEEFLAHCGGRGVRARRIAVDYASHSVLVEPVREALLADLEGVRPGEGTVPLFSTVTGEWADGTALDAGYWYRNLREPVRYADAVAALLAQGHRGFIEVSPHPVLTVGTQETVERTETGAAVVGTLQRDRAGLPTLLTNLAEAHTHGVRIDWTAFFRGTGAHPADLPTYAFQRDRYWPPVDAAARPLPPAATPVALPAQRTADEGTPWRDELAGLTPAERRHRVMDLVRLRTAAVLGHADPAAIEPHRGFAALGFDSLASLRLRTALTEATGLTLASSVVFDHPNPAALTDHLLTRLDGAPVPARPAVRATPADEPLAVVGMACRFPGGVASPDDLWQLLAEGRDVIGDFPADRGWDLDGLYDPDPDRAGHTYLRQGGFLNDAAGFDADFFGISPREALAMDPQQRLFLEVAWEAFEHAGVDPHGLRGSATGVFAGVTDQRYDSRHGAVAGVDEGLLGTGNYASVLSGRVAYTLGLEGPAVSVDTACSSSLVALHLAGQSLRSGECSLALAGGVMVMSTPRAFVEFSRQRGLAPDGRCKAFAAAADGIGWSEGAGVVVLERLSDARRNGHPVLAVVRGSAINQDGASSGLTAPNGSAQQRVIRSALAAAGLTAADVDVVEAHGTGTTLGDPIEANALLATYGQDRAQPLRLGSLKSNIGHTGPAAGVAGVIKTVLALRAGEVPRTLHVDAPSPHIDWASGSVELVTGAAVWPPTDRPRRAGVSSFGASGTNAHLILEEAPAEPAAPARGAAPRWVPWLLSARSQAALAEQATRLAAHLDTHPGLDPVDLSWSLAASRALLPHRAVVVAADVAGARASLAALAAGEPVEGVVSGVAGLPGEGRVVFVFPGQGAQWVGMAVDLLDSSPVFAGRMAECAVALEPFVGWSLRGVLGDPVALERVDVVQPVLWAVMVSLAEVWRSYGVVPSAVVGHSQGEIAAACVAGVLSLADGARIVALRSRLIAERLAGRGGMVSVALPEATVTRRLAPWSGRVCVAALNGPSSVVLSGDPDALDEVMAAWSADGVRLRRIAVDYASHSAHVESLEAELRAALAELRPGEAGIAFHSTLLGGPLGETRLDAGYWYRNLREPVRFEPVVRGLLDSGHAVFVEISPHPVLTAAVQETAEATERTAVVVGTLRRDEDGPRRLLTSLAEAAVHGVSVDWTVGCPDGRHVDLPTYAFQRRRFWPSGPVASDAAGLGLTGAGHPLLGAVTPLAGSGGQVFTGRVPAGTELPAGAVLDLALHAADGRTLGELTEEAPLDTVGEARRLQVTLGAENEDGARPVAVHSRPADADDDQPWTRHATGVLLPHTGTAPAAAPGDPDTDVTVELTDVTVELTDETAGGWGVHPALLTDALAAVHPGLVPGAWHGVTLHAVGATRLRVRLHPAGEHTVTLHATDDSGAAVLTVDAVTLRPPATAGPGRDHELYRVEWTPVPLPAADVDGIAVLGGLPLPGYPSCPDLAAVAALDTVPGTLVLPCRQQSADDTAGAAHAGARRVLTALQEWLADERLAGTRLAVLTHGAVPVEHEDVTDLAHAPVWGLIRSARAEHPGRLVLVDIDGPDALQQLPAVLATGEPEIAVRSGRVLAPRLVRAPRTDEPTSQAALWPSDGVVLVTGGTGTLGALCARHLVTEHGVRRLVLAGRRGDAAPDAVTLAGELRALGAEVTVAACDAADRTELAALLDRITAEHPLTGVVHAAGVLDDGVIASQTPERLAKVLRPKVDAAWNLHELTAPHRPAVFVLFSSTSGLFGAPGQGNYAAGNAFVDALAAHRRAQGLPATSQVWGLWAHASGMTGHLGGADLRRAARDGVVPLPTPDALALFDRATAGSAPVVVPAWLDLTSFATGVTAVPALMRRLVRGPVRRAATAGAGPDTLAGKLTGLTAAERERTLLTLVRSHAAVVLGHTDDTAVTPGRAFKELGFDSLTAVELRNRLSAATGLRLPATLVFDHPNPRSLAGHLLAELLGERAEETAPVPAVARPADDDPIAIVGMACRYPGGVTSPEDLWRLLADERDALTPFPDDRGWDLAGLFHPDPEHAGTSYVREGGFLADVAGFDADFFGISPREALAMDPQQRLALETAWEAVERAGIDPKSLRGADVGVYLGTNGQDYAQLVRRTVESAEGYVGIGNSASVLSGRIAYVLGLEGPAVTVDTACSASLVALHWAIQALRSGECSMALAGGVTVMSAPDVFVDFSRQRGLAVDGRCKSFAAAADGTGWSEGAGMLLVERLSDARRHGHQVLAVVRGTAINQDGASNGLTAPNGPSQQRVIRQALSGAGLTPADVDAVEAHGTGTRLGDPIEAQALLATYGQERDEPLWLGSVKSNIGHTQAAAGVAGVIKMVQAMRHGTLPRTLHVDEPSPEVDWASGAVELLTEAREWARAGRPRRAGVSSFGVSGTNAHVVLEEAPEETGRTAPAALPAVPWLLSARSETALRGQVERLRAYVTEHPEARPADIGLSLLTARSRFEHSAVVVGTDHDALLAALADPEPLHARDGLTAFVFAGQGAQRVGMGAELAAAYPVFAQVFAQVCAAFDGVLERPLGEVVAEGGPELDRTVYAQAGLFAFEVALFRLLESWGVAPDVVLGHSVGELTAACVAGVWSLEDAVRVVAARGRLMQALPEGGAMVALEVSAGELELPVGVELAAVNGPTSVVLSGEEEAVLAEAARWPDRRAKRLRVSHAFHSHRMDPMLEDFRRVLESVTFQAPEVAFVSTVTGAAVTDELCDPGYWVRNVRETVRFADAVAAVRATGADALVEIGPDAALAPLAEGGVPLLRRGRPEAVALVEGLARSQMAVDWEKFFGAGVSPVDLPTYPFQHSRFWPEVPVRAEADPAARWRYRVRWEPLRPAVDAVPAGRWLVAVPAAGADAALVRECLKGLAGRGVEVAELAVAGAPDRARLAEAVSATGPVDGVLSLLAAGPDAAAGTLVLAQALGDAGTDAPLWCVTGGAVAAADGEPADPEQAQVWGLGRVLCLEAPHRWGGLVDLPAEPDEQAVVQLCAVLAGHDDEDQVAVRAAGVFGRRLVRPATGAAAEGWRPSGTVLITGGTGALGGHTARWAARSGAGRVVLVSRRGPDADGAAELVAELGELGCQAVAEACDVADRAALGALLDKIAADGPPLTAVVHTAGVLDDGVHGSLTPERLATVLRAKADGATALHELTAHLPLEAFVLFAALGGVVGGAGQANYAAANAHLDALAASRRAAGLPATAVAWGAWAGGGMADADEVRRRLDRDGLLPMDPRRALDALGREIAAGDPAVVLADVDWTRLAPNLHAVRPSPLISTVPEARRAVAPEPGTAGGESDPRQRLAALPDGERARVLLDLVRDAIAAVLGYGGPGAVDITRGLVDLGFDSLTAVELRNRLARATGLALPLTLVFDHPDGEALAAHLAAALAPAADRPQTTDLDRFARLDPATADEPTRVRVAAELRRLLDAWTPPPAAPAGSAGSAADPSRLTTASADEIFDFIRNELGKS</sequence>
<dbReference type="Pfam" id="PF22953">
    <property type="entry name" value="SpnB_Rossmann"/>
    <property type="match status" value="1"/>
</dbReference>
<reference evidence="11" key="1">
    <citation type="journal article" date="2010" name="Mol. Biosyst.">
        <title>Cloning, sequencing and characterization of the biosynthetic gene cluster of sanglifehrin A, a potent cyclophilin inhibitor.</title>
        <authorList>
            <person name="Qu X."/>
            <person name="Jiang N."/>
            <person name="Xu F."/>
            <person name="Shao L."/>
            <person name="Tang G."/>
            <person name="Wilkinson B."/>
            <person name="Liu W."/>
        </authorList>
    </citation>
    <scope>NUCLEOTIDE SEQUENCE</scope>
    <source>
        <strain evidence="11">DSM 9954</strain>
    </source>
</reference>
<dbReference type="GO" id="GO:0004315">
    <property type="term" value="F:3-oxoacyl-[acyl-carrier-protein] synthase activity"/>
    <property type="evidence" value="ECO:0007669"/>
    <property type="project" value="InterPro"/>
</dbReference>
<dbReference type="InterPro" id="IPR018201">
    <property type="entry name" value="Ketoacyl_synth_AS"/>
</dbReference>
<dbReference type="InterPro" id="IPR020841">
    <property type="entry name" value="PKS_Beta-ketoAc_synthase_dom"/>
</dbReference>
<dbReference type="FunFam" id="3.40.366.10:FF:000002">
    <property type="entry name" value="Probable polyketide synthase 2"/>
    <property type="match status" value="2"/>
</dbReference>
<gene>
    <name evidence="11" type="primary">sfaF</name>
</gene>
<dbReference type="Gene3D" id="1.10.1200.10">
    <property type="entry name" value="ACP-like"/>
    <property type="match status" value="3"/>
</dbReference>
<evidence type="ECO:0000256" key="4">
    <source>
        <dbReference type="ARBA" id="ARBA00022553"/>
    </source>
</evidence>
<dbReference type="SUPFAM" id="SSF53901">
    <property type="entry name" value="Thiolase-like"/>
    <property type="match status" value="3"/>
</dbReference>
<dbReference type="PROSITE" id="PS00606">
    <property type="entry name" value="KS3_1"/>
    <property type="match status" value="3"/>
</dbReference>
<dbReference type="PROSITE" id="PS00012">
    <property type="entry name" value="PHOSPHOPANTETHEINE"/>
    <property type="match status" value="3"/>
</dbReference>
<dbReference type="FunFam" id="3.40.47.10:FF:000019">
    <property type="entry name" value="Polyketide synthase type I"/>
    <property type="match status" value="3"/>
</dbReference>
<dbReference type="SUPFAM" id="SSF52151">
    <property type="entry name" value="FabD/lysophospholipase-like"/>
    <property type="match status" value="3"/>
</dbReference>
<dbReference type="InterPro" id="IPR014043">
    <property type="entry name" value="Acyl_transferase_dom"/>
</dbReference>
<keyword evidence="4" id="KW-0597">Phosphoprotein</keyword>
<evidence type="ECO:0000259" key="9">
    <source>
        <dbReference type="PROSITE" id="PS50075"/>
    </source>
</evidence>
<evidence type="ECO:0000256" key="3">
    <source>
        <dbReference type="ARBA" id="ARBA00022450"/>
    </source>
</evidence>
<dbReference type="Pfam" id="PF16197">
    <property type="entry name" value="KAsynt_C_assoc"/>
    <property type="match status" value="3"/>
</dbReference>
<dbReference type="GO" id="GO:0033068">
    <property type="term" value="P:macrolide biosynthetic process"/>
    <property type="evidence" value="ECO:0007669"/>
    <property type="project" value="UniProtKB-ARBA"/>
</dbReference>
<evidence type="ECO:0000256" key="2">
    <source>
        <dbReference type="ARBA" id="ARBA00004792"/>
    </source>
</evidence>
<dbReference type="InterPro" id="IPR014030">
    <property type="entry name" value="Ketoacyl_synth_N"/>
</dbReference>
<evidence type="ECO:0000256" key="6">
    <source>
        <dbReference type="ARBA" id="ARBA00023194"/>
    </source>
</evidence>
<dbReference type="InterPro" id="IPR020807">
    <property type="entry name" value="PKS_DH"/>
</dbReference>
<evidence type="ECO:0000256" key="5">
    <source>
        <dbReference type="ARBA" id="ARBA00022679"/>
    </source>
</evidence>
<dbReference type="PANTHER" id="PTHR43775">
    <property type="entry name" value="FATTY ACID SYNTHASE"/>
    <property type="match status" value="1"/>
</dbReference>
<dbReference type="Gene3D" id="3.40.50.720">
    <property type="entry name" value="NAD(P)-binding Rossmann-like Domain"/>
    <property type="match status" value="2"/>
</dbReference>
<keyword evidence="6" id="KW-0045">Antibiotic biosynthesis</keyword>
<keyword evidence="3" id="KW-0596">Phosphopantetheine</keyword>
<dbReference type="Gene3D" id="3.10.129.10">
    <property type="entry name" value="Hotdog Thioesterase"/>
    <property type="match status" value="1"/>
</dbReference>
<evidence type="ECO:0000313" key="11">
    <source>
        <dbReference type="EMBL" id="ACY06287.1"/>
    </source>
</evidence>
<organism evidence="11">
    <name type="scientific">Streptomyces flaveolus</name>
    <dbReference type="NCBI Taxonomy" id="67297"/>
    <lineage>
        <taxon>Bacteria</taxon>
        <taxon>Bacillati</taxon>
        <taxon>Actinomycetota</taxon>
        <taxon>Actinomycetes</taxon>
        <taxon>Kitasatosporales</taxon>
        <taxon>Streptomycetaceae</taxon>
        <taxon>Streptomyces</taxon>
    </lineage>
</organism>
<comment type="pathway">
    <text evidence="2">Antibiotic biosynthesis.</text>
</comment>
<dbReference type="Pfam" id="PF08990">
    <property type="entry name" value="Docking"/>
    <property type="match status" value="1"/>
</dbReference>
<dbReference type="SUPFAM" id="SSF47336">
    <property type="entry name" value="ACP-like"/>
    <property type="match status" value="3"/>
</dbReference>
<dbReference type="Pfam" id="PF02801">
    <property type="entry name" value="Ketoacyl-synt_C"/>
    <property type="match status" value="3"/>
</dbReference>
<proteinExistence type="predicted"/>
<dbReference type="InterPro" id="IPR036291">
    <property type="entry name" value="NAD(P)-bd_dom_sf"/>
</dbReference>
<dbReference type="InterPro" id="IPR001227">
    <property type="entry name" value="Ac_transferase_dom_sf"/>
</dbReference>
<dbReference type="InterPro" id="IPR016035">
    <property type="entry name" value="Acyl_Trfase/lysoPLipase"/>
</dbReference>
<feature type="domain" description="Ketosynthase family 3 (KS3)" evidence="10">
    <location>
        <begin position="1042"/>
        <end position="1466"/>
    </location>
</feature>
<name>D3U9Y6_9ACTN</name>
<dbReference type="Gene3D" id="3.30.70.3290">
    <property type="match status" value="3"/>
</dbReference>
<evidence type="ECO:0000256" key="7">
    <source>
        <dbReference type="ARBA" id="ARBA00023268"/>
    </source>
</evidence>
<dbReference type="InterPro" id="IPR006162">
    <property type="entry name" value="Ppantetheine_attach_site"/>
</dbReference>
<dbReference type="SMART" id="SM00827">
    <property type="entry name" value="PKS_AT"/>
    <property type="match status" value="3"/>
</dbReference>
<keyword evidence="5" id="KW-0808">Transferase</keyword>
<feature type="domain" description="Carrier" evidence="9">
    <location>
        <begin position="4050"/>
        <end position="4125"/>
    </location>
</feature>
<evidence type="ECO:0000259" key="10">
    <source>
        <dbReference type="PROSITE" id="PS52004"/>
    </source>
</evidence>
<evidence type="ECO:0000256" key="1">
    <source>
        <dbReference type="ARBA" id="ARBA00001957"/>
    </source>
</evidence>
<evidence type="ECO:0000256" key="8">
    <source>
        <dbReference type="ARBA" id="ARBA00023315"/>
    </source>
</evidence>
<dbReference type="GO" id="GO:0006633">
    <property type="term" value="P:fatty acid biosynthetic process"/>
    <property type="evidence" value="ECO:0007669"/>
    <property type="project" value="InterPro"/>
</dbReference>
<dbReference type="SMART" id="SM00823">
    <property type="entry name" value="PKS_PP"/>
    <property type="match status" value="3"/>
</dbReference>
<feature type="domain" description="Carrier" evidence="9">
    <location>
        <begin position="2617"/>
        <end position="2692"/>
    </location>
</feature>
<protein>
    <submittedName>
        <fullName evidence="11">Type I polyketide synthase</fullName>
    </submittedName>
</protein>
<dbReference type="SUPFAM" id="SSF55048">
    <property type="entry name" value="Probable ACP-binding domain of malonyl-CoA ACP transacylase"/>
    <property type="match status" value="3"/>
</dbReference>
<dbReference type="FunFam" id="1.10.1200.10:FF:000007">
    <property type="entry name" value="Probable polyketide synthase pks17"/>
    <property type="match status" value="3"/>
</dbReference>
<dbReference type="InterPro" id="IPR016036">
    <property type="entry name" value="Malonyl_transacylase_ACP-bd"/>
</dbReference>
<dbReference type="Pfam" id="PF08659">
    <property type="entry name" value="KR"/>
    <property type="match status" value="2"/>
</dbReference>
<dbReference type="InterPro" id="IPR050091">
    <property type="entry name" value="PKS_NRPS_Biosynth_Enz"/>
</dbReference>
<dbReference type="SMART" id="SM00826">
    <property type="entry name" value="PKS_DH"/>
    <property type="match status" value="1"/>
</dbReference>
<dbReference type="PROSITE" id="PS50075">
    <property type="entry name" value="CARRIER"/>
    <property type="match status" value="3"/>
</dbReference>
<dbReference type="Gene3D" id="3.40.366.10">
    <property type="entry name" value="Malonyl-Coenzyme A Acyl Carrier Protein, domain 2"/>
    <property type="match status" value="3"/>
</dbReference>
<dbReference type="PROSITE" id="PS52004">
    <property type="entry name" value="KS3_2"/>
    <property type="match status" value="3"/>
</dbReference>
<feature type="domain" description="Ketosynthase family 3 (KS3)" evidence="10">
    <location>
        <begin position="33"/>
        <end position="457"/>
    </location>
</feature>
<dbReference type="Pfam" id="PF00698">
    <property type="entry name" value="Acyl_transf_1"/>
    <property type="match status" value="3"/>
</dbReference>
<dbReference type="CDD" id="cd08956">
    <property type="entry name" value="KR_3_FAS_SDR_x"/>
    <property type="match status" value="1"/>
</dbReference>
<dbReference type="Gene3D" id="3.40.47.10">
    <property type="match status" value="3"/>
</dbReference>
<dbReference type="InterPro" id="IPR020806">
    <property type="entry name" value="PKS_PP-bd"/>
</dbReference>
<dbReference type="EMBL" id="FJ809786">
    <property type="protein sequence ID" value="ACY06287.1"/>
    <property type="molecule type" value="Genomic_DNA"/>
</dbReference>
<dbReference type="InterPro" id="IPR015083">
    <property type="entry name" value="NorB/c/GfsB-D-like_docking"/>
</dbReference>
<dbReference type="SMART" id="SM00825">
    <property type="entry name" value="PKS_KS"/>
    <property type="match status" value="3"/>
</dbReference>
<dbReference type="GO" id="GO:0031177">
    <property type="term" value="F:phosphopantetheine binding"/>
    <property type="evidence" value="ECO:0007669"/>
    <property type="project" value="InterPro"/>
</dbReference>
<dbReference type="CDD" id="cd00833">
    <property type="entry name" value="PKS"/>
    <property type="match status" value="3"/>
</dbReference>
<dbReference type="InterPro" id="IPR057326">
    <property type="entry name" value="KR_dom"/>
</dbReference>
<dbReference type="SMART" id="SM01294">
    <property type="entry name" value="PKS_PP_betabranch"/>
    <property type="match status" value="3"/>
</dbReference>
<keyword evidence="8" id="KW-0012">Acyltransferase</keyword>
<dbReference type="InterPro" id="IPR013968">
    <property type="entry name" value="PKS_KR"/>
</dbReference>
<dbReference type="PANTHER" id="PTHR43775:SF51">
    <property type="entry name" value="INACTIVE PHENOLPHTHIOCEROL SYNTHESIS POLYKETIDE SYNTHASE TYPE I PKS1-RELATED"/>
    <property type="match status" value="1"/>
</dbReference>
<keyword evidence="7" id="KW-0511">Multifunctional enzyme</keyword>
<dbReference type="Pfam" id="PF00109">
    <property type="entry name" value="ketoacyl-synt"/>
    <property type="match status" value="3"/>
</dbReference>
<dbReference type="SUPFAM" id="SSF51735">
    <property type="entry name" value="NAD(P)-binding Rossmann-fold domains"/>
    <property type="match status" value="4"/>
</dbReference>
<dbReference type="InterPro" id="IPR036736">
    <property type="entry name" value="ACP-like_sf"/>
</dbReference>
<dbReference type="InterPro" id="IPR009081">
    <property type="entry name" value="PP-bd_ACP"/>
</dbReference>
<feature type="domain" description="Ketosynthase family 3 (KS3)" evidence="10">
    <location>
        <begin position="2712"/>
        <end position="3136"/>
    </location>
</feature>
<dbReference type="SMART" id="SM00822">
    <property type="entry name" value="PKS_KR"/>
    <property type="match status" value="2"/>
</dbReference>
<dbReference type="Pfam" id="PF00550">
    <property type="entry name" value="PP-binding"/>
    <property type="match status" value="3"/>
</dbReference>
<dbReference type="InterPro" id="IPR055123">
    <property type="entry name" value="SpnB-like_Rossmann"/>
</dbReference>
<dbReference type="CDD" id="cd08952">
    <property type="entry name" value="KR_1_SDR_x"/>
    <property type="match status" value="1"/>
</dbReference>
<dbReference type="InterPro" id="IPR016039">
    <property type="entry name" value="Thiolase-like"/>
</dbReference>
<dbReference type="InterPro" id="IPR032821">
    <property type="entry name" value="PKS_assoc"/>
</dbReference>
<comment type="cofactor">
    <cofactor evidence="1">
        <name>pantetheine 4'-phosphate</name>
        <dbReference type="ChEBI" id="CHEBI:47942"/>
    </cofactor>
</comment>
<feature type="domain" description="Carrier" evidence="9">
    <location>
        <begin position="950"/>
        <end position="1025"/>
    </location>
</feature>
<dbReference type="GO" id="GO:0004312">
    <property type="term" value="F:fatty acid synthase activity"/>
    <property type="evidence" value="ECO:0007669"/>
    <property type="project" value="TreeGrafter"/>
</dbReference>
<accession>D3U9Y6</accession>
<dbReference type="InterPro" id="IPR014031">
    <property type="entry name" value="Ketoacyl_synth_C"/>
</dbReference>